<reference evidence="2" key="1">
    <citation type="submission" date="2022-11" db="UniProtKB">
        <authorList>
            <consortium name="WormBaseParasite"/>
        </authorList>
    </citation>
    <scope>IDENTIFICATION</scope>
</reference>
<proteinExistence type="predicted"/>
<sequence>MPTPQPPLFTPFPPFAATPPPRNIGTEGSVGGIPNPFAAIGVPNIDAGSATGVNPNPFGAVGVPNGFGNSNIGATGANGVNPNPFGAIGVPNAVGGENPEPAVATPAPTDQFPTLIPENGQVTPSISSFIEERSFPSEVDEKPFVGSNGAVDGEIRAKTGQEFSRVGKKKGVLTPPSMPGVSPDELVELIDNGGQAETVPGFVPGPPPPDPPTPSPSIVQTNGFWTPPPVAVQKADSLPEISGRTTIPIREASGDGLGYWRFAVRPSGYTVPPVEVSPSVTTREIKAKADRTVAVVAETDEAGSANGVKPPNGQQSGIFTEIVAETDEAGSANGVKPPNGQQTGIFTEKVGDIIGAANLEKRQVLDNEIKKMRSKMGLSKTREYLQR</sequence>
<protein>
    <submittedName>
        <fullName evidence="2">Uncharacterized protein</fullName>
    </submittedName>
</protein>
<evidence type="ECO:0000313" key="2">
    <source>
        <dbReference type="WBParaSite" id="JU765_v2.g14971.t1"/>
    </source>
</evidence>
<name>A0AC34QC77_9BILA</name>
<organism evidence="1 2">
    <name type="scientific">Panagrolaimus sp. JU765</name>
    <dbReference type="NCBI Taxonomy" id="591449"/>
    <lineage>
        <taxon>Eukaryota</taxon>
        <taxon>Metazoa</taxon>
        <taxon>Ecdysozoa</taxon>
        <taxon>Nematoda</taxon>
        <taxon>Chromadorea</taxon>
        <taxon>Rhabditida</taxon>
        <taxon>Tylenchina</taxon>
        <taxon>Panagrolaimomorpha</taxon>
        <taxon>Panagrolaimoidea</taxon>
        <taxon>Panagrolaimidae</taxon>
        <taxon>Panagrolaimus</taxon>
    </lineage>
</organism>
<accession>A0AC34QC77</accession>
<dbReference type="WBParaSite" id="JU765_v2.g14971.t1">
    <property type="protein sequence ID" value="JU765_v2.g14971.t1"/>
    <property type="gene ID" value="JU765_v2.g14971"/>
</dbReference>
<dbReference type="Proteomes" id="UP000887576">
    <property type="component" value="Unplaced"/>
</dbReference>
<evidence type="ECO:0000313" key="1">
    <source>
        <dbReference type="Proteomes" id="UP000887576"/>
    </source>
</evidence>